<protein>
    <submittedName>
        <fullName evidence="1">Uncharacterized protein</fullName>
    </submittedName>
</protein>
<dbReference type="OrthoDB" id="6966833at2"/>
<dbReference type="RefSeq" id="WP_122166822.1">
    <property type="nucleotide sequence ID" value="NZ_CP180504.1"/>
</dbReference>
<dbReference type="Proteomes" id="UP000269774">
    <property type="component" value="Unassembled WGS sequence"/>
</dbReference>
<keyword evidence="2" id="KW-1185">Reference proteome</keyword>
<dbReference type="AlphaFoldDB" id="A0A3M2HI10"/>
<proteinExistence type="predicted"/>
<gene>
    <name evidence="1" type="ORF">EA797_15640</name>
</gene>
<evidence type="ECO:0000313" key="2">
    <source>
        <dbReference type="Proteomes" id="UP000269774"/>
    </source>
</evidence>
<accession>A0A3M2HI10</accession>
<organism evidence="1 2">
    <name type="scientific">Stutzerimonas zhaodongensis</name>
    <dbReference type="NCBI Taxonomy" id="1176257"/>
    <lineage>
        <taxon>Bacteria</taxon>
        <taxon>Pseudomonadati</taxon>
        <taxon>Pseudomonadota</taxon>
        <taxon>Gammaproteobacteria</taxon>
        <taxon>Pseudomonadales</taxon>
        <taxon>Pseudomonadaceae</taxon>
        <taxon>Stutzerimonas</taxon>
    </lineage>
</organism>
<comment type="caution">
    <text evidence="1">The sequence shown here is derived from an EMBL/GenBank/DDBJ whole genome shotgun (WGS) entry which is preliminary data.</text>
</comment>
<sequence>MDIQVRPLTSFEGSNWEVLMGRNKVTFRNEAEARAFVELLESRLSAPHHLPDIPIDHQLRSQAG</sequence>
<dbReference type="EMBL" id="RFFM01000003">
    <property type="protein sequence ID" value="RMH89356.1"/>
    <property type="molecule type" value="Genomic_DNA"/>
</dbReference>
<reference evidence="1 2" key="1">
    <citation type="submission" date="2018-10" db="EMBL/GenBank/DDBJ databases">
        <title>Pseudomonas zhaodongensis NEAU-ST5-21(T) genome.</title>
        <authorList>
            <person name="Peng J."/>
            <person name="Liu Z.-P."/>
        </authorList>
    </citation>
    <scope>NUCLEOTIDE SEQUENCE [LARGE SCALE GENOMIC DNA]</scope>
    <source>
        <strain evidence="1 2">NEAU-ST5-21</strain>
    </source>
</reference>
<name>A0A3M2HI10_9GAMM</name>
<evidence type="ECO:0000313" key="1">
    <source>
        <dbReference type="EMBL" id="RMH89356.1"/>
    </source>
</evidence>